<keyword evidence="12" id="KW-1185">Reference proteome</keyword>
<dbReference type="InterPro" id="IPR014746">
    <property type="entry name" value="Gln_synth/guanido_kin_cat_dom"/>
</dbReference>
<evidence type="ECO:0000256" key="8">
    <source>
        <dbReference type="RuleBase" id="RU000384"/>
    </source>
</evidence>
<dbReference type="InterPro" id="IPR008146">
    <property type="entry name" value="Gln_synth_cat_dom"/>
</dbReference>
<dbReference type="PANTHER" id="PTHR43785:SF3">
    <property type="entry name" value="GS CATALYTIC DOMAIN-CONTAINING PROTEIN"/>
    <property type="match status" value="1"/>
</dbReference>
<dbReference type="Gene3D" id="3.10.20.70">
    <property type="entry name" value="Glutamine synthetase, N-terminal domain"/>
    <property type="match status" value="1"/>
</dbReference>
<sequence>MNQESLSGWLDRQRVTEVECIVPDMTGIARGKIVPRDKYDDVEGLRLPEVVLLQTVTGNYPDDDEDYVAPVDPDMVLMPDPSTARLVPWALEPTAVLIHDCYKFDGTPVDLSPRNVLRRVLSLYRARGWEPVVAPEMEFYLVTTNPDPDLPLEPPVGRTGRSETGRQAYSVDAVNEFDPVFEDIYAYCETQELKIETLIHEVGVAQMEINFSHGDPLALADQVFLFKRIVREVAIRHSMYATFMAKPMEGEPGSAMHLHQSVVGVDGGGNLFSRPDGEPSALFLHFLGGQQHYLPKSMPFFAPYVNSYRRLTRFSAAPINVRWGYDNRTCGLRVPHSGPAARRVENRLPGVDCNPYIAIAASLAAGYLGMIEERTPTPPLATSAYGMPYELPRHLDDAIEWLRGCAPLAEVLGERFVRAYCSVKEAEYEEYARVISPWERRHLLLHV</sequence>
<organism evidence="11 12">
    <name type="scientific">Microvirgula aerodenitrificans</name>
    <dbReference type="NCBI Taxonomy" id="57480"/>
    <lineage>
        <taxon>Bacteria</taxon>
        <taxon>Pseudomonadati</taxon>
        <taxon>Pseudomonadota</taxon>
        <taxon>Betaproteobacteria</taxon>
        <taxon>Neisseriales</taxon>
        <taxon>Aquaspirillaceae</taxon>
        <taxon>Microvirgula</taxon>
    </lineage>
</organism>
<evidence type="ECO:0000256" key="5">
    <source>
        <dbReference type="ARBA" id="ARBA00022840"/>
    </source>
</evidence>
<dbReference type="PANTHER" id="PTHR43785">
    <property type="entry name" value="GAMMA-GLUTAMYLPUTRESCINE SYNTHETASE"/>
    <property type="match status" value="1"/>
</dbReference>
<evidence type="ECO:0000256" key="4">
    <source>
        <dbReference type="ARBA" id="ARBA00022741"/>
    </source>
</evidence>
<evidence type="ECO:0000313" key="11">
    <source>
        <dbReference type="EMBL" id="AVY93757.1"/>
    </source>
</evidence>
<evidence type="ECO:0000256" key="3">
    <source>
        <dbReference type="ARBA" id="ARBA00022598"/>
    </source>
</evidence>
<dbReference type="InterPro" id="IPR036651">
    <property type="entry name" value="Gln_synt_N_sf"/>
</dbReference>
<dbReference type="Gene3D" id="3.30.590.10">
    <property type="entry name" value="Glutamine synthetase/guanido kinase, catalytic domain"/>
    <property type="match status" value="1"/>
</dbReference>
<accession>A0A2S0P8Z3</accession>
<evidence type="ECO:0000256" key="6">
    <source>
        <dbReference type="ARBA" id="ARBA00022842"/>
    </source>
</evidence>
<feature type="domain" description="GS catalytic" evidence="10">
    <location>
        <begin position="113"/>
        <end position="447"/>
    </location>
</feature>
<dbReference type="PROSITE" id="PS51987">
    <property type="entry name" value="GS_CATALYTIC"/>
    <property type="match status" value="1"/>
</dbReference>
<evidence type="ECO:0000313" key="12">
    <source>
        <dbReference type="Proteomes" id="UP000244173"/>
    </source>
</evidence>
<keyword evidence="6" id="KW-0460">Magnesium</keyword>
<gene>
    <name evidence="11" type="ORF">DAI18_06615</name>
</gene>
<reference evidence="11 12" key="1">
    <citation type="submission" date="2018-04" db="EMBL/GenBank/DDBJ databases">
        <title>Denitrifier Microvirgula.</title>
        <authorList>
            <person name="Anderson E."/>
            <person name="Jang J."/>
            <person name="Ishii S."/>
        </authorList>
    </citation>
    <scope>NUCLEOTIDE SEQUENCE [LARGE SCALE GENOMIC DNA]</scope>
    <source>
        <strain evidence="11 12">BE2.4</strain>
    </source>
</reference>
<dbReference type="FunFam" id="3.30.590.10:FF:000005">
    <property type="entry name" value="Probable glutamine synthetase"/>
    <property type="match status" value="1"/>
</dbReference>
<name>A0A2S0P8Z3_9NEIS</name>
<comment type="cofactor">
    <cofactor evidence="1">
        <name>Mg(2+)</name>
        <dbReference type="ChEBI" id="CHEBI:18420"/>
    </cofactor>
</comment>
<dbReference type="InterPro" id="IPR008147">
    <property type="entry name" value="Gln_synt_N"/>
</dbReference>
<feature type="domain" description="GS beta-grasp" evidence="9">
    <location>
        <begin position="16"/>
        <end position="106"/>
    </location>
</feature>
<dbReference type="GO" id="GO:0006598">
    <property type="term" value="P:polyamine catabolic process"/>
    <property type="evidence" value="ECO:0007669"/>
    <property type="project" value="TreeGrafter"/>
</dbReference>
<comment type="similarity">
    <text evidence="2 7 8">Belongs to the glutamine synthetase family.</text>
</comment>
<evidence type="ECO:0000256" key="2">
    <source>
        <dbReference type="ARBA" id="ARBA00009897"/>
    </source>
</evidence>
<dbReference type="PROSITE" id="PS51986">
    <property type="entry name" value="GS_BETA_GRASP"/>
    <property type="match status" value="1"/>
</dbReference>
<protein>
    <submittedName>
        <fullName evidence="11">Glutamine synthetase</fullName>
    </submittedName>
</protein>
<dbReference type="STRING" id="1122240.GCA_000620105_01371"/>
<dbReference type="GO" id="GO:0004356">
    <property type="term" value="F:glutamine synthetase activity"/>
    <property type="evidence" value="ECO:0007669"/>
    <property type="project" value="InterPro"/>
</dbReference>
<dbReference type="GO" id="GO:0005524">
    <property type="term" value="F:ATP binding"/>
    <property type="evidence" value="ECO:0007669"/>
    <property type="project" value="UniProtKB-KW"/>
</dbReference>
<keyword evidence="3" id="KW-0436">Ligase</keyword>
<dbReference type="EMBL" id="CP028519">
    <property type="protein sequence ID" value="AVY93757.1"/>
    <property type="molecule type" value="Genomic_DNA"/>
</dbReference>
<evidence type="ECO:0000256" key="7">
    <source>
        <dbReference type="PROSITE-ProRule" id="PRU01330"/>
    </source>
</evidence>
<dbReference type="PROSITE" id="PS00181">
    <property type="entry name" value="GLNA_ATP"/>
    <property type="match status" value="1"/>
</dbReference>
<dbReference type="GO" id="GO:0006542">
    <property type="term" value="P:glutamine biosynthetic process"/>
    <property type="evidence" value="ECO:0007669"/>
    <property type="project" value="InterPro"/>
</dbReference>
<dbReference type="Pfam" id="PF00120">
    <property type="entry name" value="Gln-synt_C"/>
    <property type="match status" value="1"/>
</dbReference>
<dbReference type="SUPFAM" id="SSF55931">
    <property type="entry name" value="Glutamine synthetase/guanido kinase"/>
    <property type="match status" value="1"/>
</dbReference>
<proteinExistence type="inferred from homology"/>
<keyword evidence="4" id="KW-0547">Nucleotide-binding</keyword>
<dbReference type="SMART" id="SM01230">
    <property type="entry name" value="Gln-synt_C"/>
    <property type="match status" value="1"/>
</dbReference>
<evidence type="ECO:0000259" key="9">
    <source>
        <dbReference type="PROSITE" id="PS51986"/>
    </source>
</evidence>
<evidence type="ECO:0000259" key="10">
    <source>
        <dbReference type="PROSITE" id="PS51987"/>
    </source>
</evidence>
<dbReference type="AlphaFoldDB" id="A0A2S0P8Z3"/>
<dbReference type="SUPFAM" id="SSF54368">
    <property type="entry name" value="Glutamine synthetase, N-terminal domain"/>
    <property type="match status" value="1"/>
</dbReference>
<dbReference type="Proteomes" id="UP000244173">
    <property type="component" value="Chromosome"/>
</dbReference>
<keyword evidence="5" id="KW-0067">ATP-binding</keyword>
<dbReference type="InterPro" id="IPR027303">
    <property type="entry name" value="Gln_synth_gly_rich_site"/>
</dbReference>
<evidence type="ECO:0000256" key="1">
    <source>
        <dbReference type="ARBA" id="ARBA00001946"/>
    </source>
</evidence>
<dbReference type="RefSeq" id="WP_028498727.1">
    <property type="nucleotide sequence ID" value="NZ_CALFSO010000038.1"/>
</dbReference>
<dbReference type="OrthoDB" id="9807095at2"/>
<dbReference type="KEGG" id="maer:DAI18_06615"/>